<accession>A0A9W6ETV3</accession>
<keyword evidence="3" id="KW-1185">Reference proteome</keyword>
<dbReference type="AlphaFoldDB" id="A0A9W6ETV3"/>
<dbReference type="Proteomes" id="UP001143545">
    <property type="component" value="Unassembled WGS sequence"/>
</dbReference>
<evidence type="ECO:0000313" key="3">
    <source>
        <dbReference type="Proteomes" id="UP001143545"/>
    </source>
</evidence>
<evidence type="ECO:0000313" key="2">
    <source>
        <dbReference type="EMBL" id="GLB51709.1"/>
    </source>
</evidence>
<proteinExistence type="predicted"/>
<feature type="transmembrane region" description="Helical" evidence="1">
    <location>
        <begin position="108"/>
        <end position="129"/>
    </location>
</feature>
<keyword evidence="1" id="KW-1133">Transmembrane helix</keyword>
<protein>
    <submittedName>
        <fullName evidence="2">Uncharacterized protein</fullName>
    </submittedName>
</protein>
<keyword evidence="1" id="KW-0472">Membrane</keyword>
<organism evidence="2 3">
    <name type="scientific">Neptunitalea chrysea</name>
    <dbReference type="NCBI Taxonomy" id="1647581"/>
    <lineage>
        <taxon>Bacteria</taxon>
        <taxon>Pseudomonadati</taxon>
        <taxon>Bacteroidota</taxon>
        <taxon>Flavobacteriia</taxon>
        <taxon>Flavobacteriales</taxon>
        <taxon>Flavobacteriaceae</taxon>
        <taxon>Neptunitalea</taxon>
    </lineage>
</organism>
<reference evidence="2" key="1">
    <citation type="submission" date="2022-07" db="EMBL/GenBank/DDBJ databases">
        <title>Taxonomy of Novel Oxalotrophic and Methylotrophic Bacteria.</title>
        <authorList>
            <person name="Sahin N."/>
            <person name="Tani A."/>
        </authorList>
    </citation>
    <scope>NUCLEOTIDE SEQUENCE</scope>
    <source>
        <strain evidence="2">AM327</strain>
    </source>
</reference>
<name>A0A9W6ETV3_9FLAO</name>
<gene>
    <name evidence="2" type="ORF">NBRC110019_07480</name>
</gene>
<evidence type="ECO:0000256" key="1">
    <source>
        <dbReference type="SAM" id="Phobius"/>
    </source>
</evidence>
<keyword evidence="1" id="KW-0812">Transmembrane</keyword>
<comment type="caution">
    <text evidence="2">The sequence shown here is derived from an EMBL/GenBank/DDBJ whole genome shotgun (WGS) entry which is preliminary data.</text>
</comment>
<dbReference type="EMBL" id="BRVP01000004">
    <property type="protein sequence ID" value="GLB51709.1"/>
    <property type="molecule type" value="Genomic_DNA"/>
</dbReference>
<sequence length="137" mass="15819">MIIEKEITKTITETVHDTVFQVEKDSSYYRAYIDCVNGKPVLKDPESKPGRKLKEPKVNLDDQGNLNVDCEAEAEELFAQWKSTYEKEKIEIEVPVIVPAELSWFQKLYLTMGKLFLIIIACIVGYFIFKIINNIRG</sequence>